<proteinExistence type="predicted"/>
<dbReference type="KEGG" id="mpm:MPNA4860"/>
<dbReference type="Proteomes" id="UP000007105">
    <property type="component" value="Chromosome"/>
</dbReference>
<dbReference type="AlphaFoldDB" id="A0AB33HPS8"/>
<accession>A0AB33HPS8</accession>
<evidence type="ECO:0000313" key="2">
    <source>
        <dbReference type="Proteomes" id="UP000007105"/>
    </source>
</evidence>
<dbReference type="EMBL" id="AP012303">
    <property type="protein sequence ID" value="BAL22063.1"/>
    <property type="molecule type" value="Genomic_DNA"/>
</dbReference>
<reference evidence="2" key="1">
    <citation type="journal article" date="2012" name="J. Bacteriol.">
        <title>Complete genome sequence of Mycoplasma pneumoniae type 2a strain 309, isolated in Japan.</title>
        <authorList>
            <person name="Kenri T."/>
            <person name="Horino A."/>
            <person name="Matsui M."/>
            <person name="Sasaki Y."/>
            <person name="Suzuki S."/>
            <person name="Narita M."/>
            <person name="Ohya H."/>
            <person name="Okazaki N."/>
            <person name="Shibayama K."/>
        </authorList>
    </citation>
    <scope>NUCLEOTIDE SEQUENCE [LARGE SCALE GENOMIC DNA]</scope>
    <source>
        <strain evidence="2">309</strain>
    </source>
</reference>
<name>A0AB33HPS8_MYCPM</name>
<protein>
    <submittedName>
        <fullName evidence="1">Uncharacterized protein</fullName>
    </submittedName>
</protein>
<evidence type="ECO:0000313" key="1">
    <source>
        <dbReference type="EMBL" id="BAL22063.1"/>
    </source>
</evidence>
<sequence length="147" mass="16257">MAIFARETMDLIATASFPSIKKLSSGFWLDLFESTLTSGNELVLLPPTRYSYWSIMAVANPTPLKAPRRLDLVTKSLLAAPLLFHLVCQSNNPVREDVLDCWVWPFFCSGNTALMKSPKFWALLGVGSKVVLPWLCPLLGSRNAGKA</sequence>
<gene>
    <name evidence="1" type="ORF">MPNA4860</name>
</gene>
<organism evidence="1 2">
    <name type="scientific">Mycoplasmoides pneumoniae 309</name>
    <dbReference type="NCBI Taxonomy" id="1112856"/>
    <lineage>
        <taxon>Bacteria</taxon>
        <taxon>Bacillati</taxon>
        <taxon>Mycoplasmatota</taxon>
        <taxon>Mycoplasmoidales</taxon>
        <taxon>Mycoplasmoidaceae</taxon>
        <taxon>Mycoplasmoides</taxon>
    </lineage>
</organism>